<reference evidence="4 5" key="1">
    <citation type="submission" date="2016-07" db="EMBL/GenBank/DDBJ databases">
        <title>Pervasive Adenine N6-methylation of Active Genes in Fungi.</title>
        <authorList>
            <consortium name="DOE Joint Genome Institute"/>
            <person name="Mondo S.J."/>
            <person name="Dannebaum R.O."/>
            <person name="Kuo R.C."/>
            <person name="Labutti K."/>
            <person name="Haridas S."/>
            <person name="Kuo A."/>
            <person name="Salamov A."/>
            <person name="Ahrendt S.R."/>
            <person name="Lipzen A."/>
            <person name="Sullivan W."/>
            <person name="Andreopoulos W.B."/>
            <person name="Clum A."/>
            <person name="Lindquist E."/>
            <person name="Daum C."/>
            <person name="Ramamoorthy G.K."/>
            <person name="Gryganskyi A."/>
            <person name="Culley D."/>
            <person name="Magnuson J.K."/>
            <person name="James T.Y."/>
            <person name="O'Malley M.A."/>
            <person name="Stajich J.E."/>
            <person name="Spatafora J.W."/>
            <person name="Visel A."/>
            <person name="Grigoriev I.V."/>
        </authorList>
    </citation>
    <scope>NUCLEOTIDE SEQUENCE [LARGE SCALE GENOMIC DNA]</scope>
    <source>
        <strain evidence="4 5">JEL800</strain>
    </source>
</reference>
<evidence type="ECO:0000313" key="5">
    <source>
        <dbReference type="Proteomes" id="UP000193642"/>
    </source>
</evidence>
<keyword evidence="5" id="KW-1185">Reference proteome</keyword>
<dbReference type="Gene3D" id="3.60.21.10">
    <property type="match status" value="1"/>
</dbReference>
<protein>
    <submittedName>
        <fullName evidence="4">Metallo-dependent phosphatase</fullName>
    </submittedName>
</protein>
<dbReference type="Proteomes" id="UP000193642">
    <property type="component" value="Unassembled WGS sequence"/>
</dbReference>
<dbReference type="OrthoDB" id="411211at2759"/>
<dbReference type="SUPFAM" id="SSF56300">
    <property type="entry name" value="Metallo-dependent phosphatases"/>
    <property type="match status" value="1"/>
</dbReference>
<dbReference type="STRING" id="329046.A0A1Y2CYL3"/>
<feature type="non-terminal residue" evidence="4">
    <location>
        <position position="1"/>
    </location>
</feature>
<dbReference type="InterPro" id="IPR029052">
    <property type="entry name" value="Metallo-depent_PP-like"/>
</dbReference>
<dbReference type="AlphaFoldDB" id="A0A1Y2CYL3"/>
<evidence type="ECO:0000313" key="4">
    <source>
        <dbReference type="EMBL" id="ORY52123.1"/>
    </source>
</evidence>
<dbReference type="InterPro" id="IPR004843">
    <property type="entry name" value="Calcineurin-like_PHP"/>
</dbReference>
<comment type="caution">
    <text evidence="4">The sequence shown here is derived from an EMBL/GenBank/DDBJ whole genome shotgun (WGS) entry which is preliminary data.</text>
</comment>
<keyword evidence="1" id="KW-0732">Signal</keyword>
<accession>A0A1Y2CYL3</accession>
<name>A0A1Y2CYL3_9FUNG</name>
<dbReference type="InterPro" id="IPR051558">
    <property type="entry name" value="Metallophosphoesterase_PAP"/>
</dbReference>
<evidence type="ECO:0000256" key="1">
    <source>
        <dbReference type="ARBA" id="ARBA00022729"/>
    </source>
</evidence>
<dbReference type="Pfam" id="PF00149">
    <property type="entry name" value="Metallophos"/>
    <property type="match status" value="1"/>
</dbReference>
<dbReference type="PANTHER" id="PTHR10161">
    <property type="entry name" value="TARTRATE-RESISTANT ACID PHOSPHATASE TYPE 5"/>
    <property type="match status" value="1"/>
</dbReference>
<dbReference type="PANTHER" id="PTHR10161:SF14">
    <property type="entry name" value="TARTRATE-RESISTANT ACID PHOSPHATASE TYPE 5"/>
    <property type="match status" value="1"/>
</dbReference>
<organism evidence="4 5">
    <name type="scientific">Rhizoclosmatium globosum</name>
    <dbReference type="NCBI Taxonomy" id="329046"/>
    <lineage>
        <taxon>Eukaryota</taxon>
        <taxon>Fungi</taxon>
        <taxon>Fungi incertae sedis</taxon>
        <taxon>Chytridiomycota</taxon>
        <taxon>Chytridiomycota incertae sedis</taxon>
        <taxon>Chytridiomycetes</taxon>
        <taxon>Chytridiales</taxon>
        <taxon>Chytriomycetaceae</taxon>
        <taxon>Rhizoclosmatium</taxon>
    </lineage>
</organism>
<feature type="domain" description="Calcineurin-like phosphoesterase" evidence="3">
    <location>
        <begin position="23"/>
        <end position="241"/>
    </location>
</feature>
<gene>
    <name evidence="4" type="ORF">BCR33DRAFT_830969</name>
</gene>
<keyword evidence="2" id="KW-0378">Hydrolase</keyword>
<sequence>TTTTTTTTVAQAYTPIPGPAQDFLILGDWGTEAAAQISVAQEVNNWAAITQPNAIISVGDNFYNGNQTYDGIQSANDIKFTEAWKNMYSGQNIANVPWWTVLGNHDWYTINSQVYELTFKDSRWILPDFFYTNRVQVDTGVYATFIFIETDLLAYGFAGKTAEMNQNFINMGWTSDQNTNKKQLAWIENTIAQYNNDQYIIIVGHHPTYTCVTDVTADLAAVQGFINKWGVSAYVNGHSHSMAGYVTNSGKTLVCHAFM</sequence>
<evidence type="ECO:0000259" key="3">
    <source>
        <dbReference type="Pfam" id="PF00149"/>
    </source>
</evidence>
<evidence type="ECO:0000256" key="2">
    <source>
        <dbReference type="ARBA" id="ARBA00022801"/>
    </source>
</evidence>
<dbReference type="GO" id="GO:0016787">
    <property type="term" value="F:hydrolase activity"/>
    <property type="evidence" value="ECO:0007669"/>
    <property type="project" value="UniProtKB-KW"/>
</dbReference>
<dbReference type="EMBL" id="MCGO01000004">
    <property type="protein sequence ID" value="ORY52123.1"/>
    <property type="molecule type" value="Genomic_DNA"/>
</dbReference>
<proteinExistence type="predicted"/>